<feature type="compositionally biased region" description="Polar residues" evidence="4">
    <location>
        <begin position="423"/>
        <end position="444"/>
    </location>
</feature>
<dbReference type="InterPro" id="IPR044998">
    <property type="entry name" value="Timeless"/>
</dbReference>
<feature type="region of interest" description="Disordered" evidence="4">
    <location>
        <begin position="277"/>
        <end position="319"/>
    </location>
</feature>
<reference evidence="7 8" key="1">
    <citation type="journal article" date="2007" name="Nature">
        <title>Evolution of genes and genomes on the Drosophila phylogeny.</title>
        <authorList>
            <consortium name="Drosophila 12 Genomes Consortium"/>
            <person name="Clark A.G."/>
            <person name="Eisen M.B."/>
            <person name="Smith D.R."/>
            <person name="Bergman C.M."/>
            <person name="Oliver B."/>
            <person name="Markow T.A."/>
            <person name="Kaufman T.C."/>
            <person name="Kellis M."/>
            <person name="Gelbart W."/>
            <person name="Iyer V.N."/>
            <person name="Pollard D.A."/>
            <person name="Sackton T.B."/>
            <person name="Larracuente A.M."/>
            <person name="Singh N.D."/>
            <person name="Abad J.P."/>
            <person name="Abt D.N."/>
            <person name="Adryan B."/>
            <person name="Aguade M."/>
            <person name="Akashi H."/>
            <person name="Anderson W.W."/>
            <person name="Aquadro C.F."/>
            <person name="Ardell D.H."/>
            <person name="Arguello R."/>
            <person name="Artieri C.G."/>
            <person name="Barbash D.A."/>
            <person name="Barker D."/>
            <person name="Barsanti P."/>
            <person name="Batterham P."/>
            <person name="Batzoglou S."/>
            <person name="Begun D."/>
            <person name="Bhutkar A."/>
            <person name="Blanco E."/>
            <person name="Bosak S.A."/>
            <person name="Bradley R.K."/>
            <person name="Brand A.D."/>
            <person name="Brent M.R."/>
            <person name="Brooks A.N."/>
            <person name="Brown R.H."/>
            <person name="Butlin R.K."/>
            <person name="Caggese C."/>
            <person name="Calvi B.R."/>
            <person name="Bernardo de Carvalho A."/>
            <person name="Caspi A."/>
            <person name="Castrezana S."/>
            <person name="Celniker S.E."/>
            <person name="Chang J.L."/>
            <person name="Chapple C."/>
            <person name="Chatterji S."/>
            <person name="Chinwalla A."/>
            <person name="Civetta A."/>
            <person name="Clifton S.W."/>
            <person name="Comeron J.M."/>
            <person name="Costello J.C."/>
            <person name="Coyne J.A."/>
            <person name="Daub J."/>
            <person name="David R.G."/>
            <person name="Delcher A.L."/>
            <person name="Delehaunty K."/>
            <person name="Do C.B."/>
            <person name="Ebling H."/>
            <person name="Edwards K."/>
            <person name="Eickbush T."/>
            <person name="Evans J.D."/>
            <person name="Filipski A."/>
            <person name="Findeiss S."/>
            <person name="Freyhult E."/>
            <person name="Fulton L."/>
            <person name="Fulton R."/>
            <person name="Garcia A.C."/>
            <person name="Gardiner A."/>
            <person name="Garfield D.A."/>
            <person name="Garvin B.E."/>
            <person name="Gibson G."/>
            <person name="Gilbert D."/>
            <person name="Gnerre S."/>
            <person name="Godfrey J."/>
            <person name="Good R."/>
            <person name="Gotea V."/>
            <person name="Gravely B."/>
            <person name="Greenberg A.J."/>
            <person name="Griffiths-Jones S."/>
            <person name="Gross S."/>
            <person name="Guigo R."/>
            <person name="Gustafson E.A."/>
            <person name="Haerty W."/>
            <person name="Hahn M.W."/>
            <person name="Halligan D.L."/>
            <person name="Halpern A.L."/>
            <person name="Halter G.M."/>
            <person name="Han M.V."/>
            <person name="Heger A."/>
            <person name="Hillier L."/>
            <person name="Hinrichs A.S."/>
            <person name="Holmes I."/>
            <person name="Hoskins R.A."/>
            <person name="Hubisz M.J."/>
            <person name="Hultmark D."/>
            <person name="Huntley M.A."/>
            <person name="Jaffe D.B."/>
            <person name="Jagadeeshan S."/>
            <person name="Jeck W.R."/>
            <person name="Johnson J."/>
            <person name="Jones C.D."/>
            <person name="Jordan W.C."/>
            <person name="Karpen G.H."/>
            <person name="Kataoka E."/>
            <person name="Keightley P.D."/>
            <person name="Kheradpour P."/>
            <person name="Kirkness E.F."/>
            <person name="Koerich L.B."/>
            <person name="Kristiansen K."/>
            <person name="Kudrna D."/>
            <person name="Kulathinal R.J."/>
            <person name="Kumar S."/>
            <person name="Kwok R."/>
            <person name="Lander E."/>
            <person name="Langley C.H."/>
            <person name="Lapoint R."/>
            <person name="Lazzaro B.P."/>
            <person name="Lee S.J."/>
            <person name="Levesque L."/>
            <person name="Li R."/>
            <person name="Lin C.F."/>
            <person name="Lin M.F."/>
            <person name="Lindblad-Toh K."/>
            <person name="Llopart A."/>
            <person name="Long M."/>
            <person name="Low L."/>
            <person name="Lozovsky E."/>
            <person name="Lu J."/>
            <person name="Luo M."/>
            <person name="Machado C.A."/>
            <person name="Makalowski W."/>
            <person name="Marzo M."/>
            <person name="Matsuda M."/>
            <person name="Matzkin L."/>
            <person name="McAllister B."/>
            <person name="McBride C.S."/>
            <person name="McKernan B."/>
            <person name="McKernan K."/>
            <person name="Mendez-Lago M."/>
            <person name="Minx P."/>
            <person name="Mollenhauer M.U."/>
            <person name="Montooth K."/>
            <person name="Mount S.M."/>
            <person name="Mu X."/>
            <person name="Myers E."/>
            <person name="Negre B."/>
            <person name="Newfeld S."/>
            <person name="Nielsen R."/>
            <person name="Noor M.A."/>
            <person name="O'Grady P."/>
            <person name="Pachter L."/>
            <person name="Papaceit M."/>
            <person name="Parisi M.J."/>
            <person name="Parisi M."/>
            <person name="Parts L."/>
            <person name="Pedersen J.S."/>
            <person name="Pesole G."/>
            <person name="Phillippy A.M."/>
            <person name="Ponting C.P."/>
            <person name="Pop M."/>
            <person name="Porcelli D."/>
            <person name="Powell J.R."/>
            <person name="Prohaska S."/>
            <person name="Pruitt K."/>
            <person name="Puig M."/>
            <person name="Quesneville H."/>
            <person name="Ram K.R."/>
            <person name="Rand D."/>
            <person name="Rasmussen M.D."/>
            <person name="Reed L.K."/>
            <person name="Reenan R."/>
            <person name="Reily A."/>
            <person name="Remington K.A."/>
            <person name="Rieger T.T."/>
            <person name="Ritchie M.G."/>
            <person name="Robin C."/>
            <person name="Rogers Y.H."/>
            <person name="Rohde C."/>
            <person name="Rozas J."/>
            <person name="Rubenfield M.J."/>
            <person name="Ruiz A."/>
            <person name="Russo S."/>
            <person name="Salzberg S.L."/>
            <person name="Sanchez-Gracia A."/>
            <person name="Saranga D.J."/>
            <person name="Sato H."/>
            <person name="Schaeffer S.W."/>
            <person name="Schatz M.C."/>
            <person name="Schlenke T."/>
            <person name="Schwartz R."/>
            <person name="Segarra C."/>
            <person name="Singh R.S."/>
            <person name="Sirot L."/>
            <person name="Sirota M."/>
            <person name="Sisneros N.B."/>
            <person name="Smith C.D."/>
            <person name="Smith T.F."/>
            <person name="Spieth J."/>
            <person name="Stage D.E."/>
            <person name="Stark A."/>
            <person name="Stephan W."/>
            <person name="Strausberg R.L."/>
            <person name="Strempel S."/>
            <person name="Sturgill D."/>
            <person name="Sutton G."/>
            <person name="Sutton G.G."/>
            <person name="Tao W."/>
            <person name="Teichmann S."/>
            <person name="Tobari Y.N."/>
            <person name="Tomimura Y."/>
            <person name="Tsolas J.M."/>
            <person name="Valente V.L."/>
            <person name="Venter E."/>
            <person name="Venter J.C."/>
            <person name="Vicario S."/>
            <person name="Vieira F.G."/>
            <person name="Vilella A.J."/>
            <person name="Villasante A."/>
            <person name="Walenz B."/>
            <person name="Wang J."/>
            <person name="Wasserman M."/>
            <person name="Watts T."/>
            <person name="Wilson D."/>
            <person name="Wilson R.K."/>
            <person name="Wing R.A."/>
            <person name="Wolfner M.F."/>
            <person name="Wong A."/>
            <person name="Wong G.K."/>
            <person name="Wu C.I."/>
            <person name="Wu G."/>
            <person name="Yamamoto D."/>
            <person name="Yang H.P."/>
            <person name="Yang S.P."/>
            <person name="Yorke J.A."/>
            <person name="Yoshida K."/>
            <person name="Zdobnov E."/>
            <person name="Zhang P."/>
            <person name="Zhang Y."/>
            <person name="Zimin A.V."/>
            <person name="Baldwin J."/>
            <person name="Abdouelleil A."/>
            <person name="Abdulkadir J."/>
            <person name="Abebe A."/>
            <person name="Abera B."/>
            <person name="Abreu J."/>
            <person name="Acer S.C."/>
            <person name="Aftuck L."/>
            <person name="Alexander A."/>
            <person name="An P."/>
            <person name="Anderson E."/>
            <person name="Anderson S."/>
            <person name="Arachi H."/>
            <person name="Azer M."/>
            <person name="Bachantsang P."/>
            <person name="Barry A."/>
            <person name="Bayul T."/>
            <person name="Berlin A."/>
            <person name="Bessette D."/>
            <person name="Bloom T."/>
            <person name="Blye J."/>
            <person name="Boguslavskiy L."/>
            <person name="Bonnet C."/>
            <person name="Boukhgalter B."/>
            <person name="Bourzgui I."/>
            <person name="Brown A."/>
            <person name="Cahill P."/>
            <person name="Channer S."/>
            <person name="Cheshatsang Y."/>
            <person name="Chuda L."/>
            <person name="Citroen M."/>
            <person name="Collymore A."/>
            <person name="Cooke P."/>
            <person name="Costello M."/>
            <person name="D'Aco K."/>
            <person name="Daza R."/>
            <person name="De Haan G."/>
            <person name="DeGray S."/>
            <person name="DeMaso C."/>
            <person name="Dhargay N."/>
            <person name="Dooley K."/>
            <person name="Dooley E."/>
            <person name="Doricent M."/>
            <person name="Dorje P."/>
            <person name="Dorjee K."/>
            <person name="Dupes A."/>
            <person name="Elong R."/>
            <person name="Falk J."/>
            <person name="Farina A."/>
            <person name="Faro S."/>
            <person name="Ferguson D."/>
            <person name="Fisher S."/>
            <person name="Foley C.D."/>
            <person name="Franke A."/>
            <person name="Friedrich D."/>
            <person name="Gadbois L."/>
            <person name="Gearin G."/>
            <person name="Gearin C.R."/>
            <person name="Giannoukos G."/>
            <person name="Goode T."/>
            <person name="Graham J."/>
            <person name="Grandbois E."/>
            <person name="Grewal S."/>
            <person name="Gyaltsen K."/>
            <person name="Hafez N."/>
            <person name="Hagos B."/>
            <person name="Hall J."/>
            <person name="Henson C."/>
            <person name="Hollinger A."/>
            <person name="Honan T."/>
            <person name="Huard M.D."/>
            <person name="Hughes L."/>
            <person name="Hurhula B."/>
            <person name="Husby M.E."/>
            <person name="Kamat A."/>
            <person name="Kanga B."/>
            <person name="Kashin S."/>
            <person name="Khazanovich D."/>
            <person name="Kisner P."/>
            <person name="Lance K."/>
            <person name="Lara M."/>
            <person name="Lee W."/>
            <person name="Lennon N."/>
            <person name="Letendre F."/>
            <person name="LeVine R."/>
            <person name="Lipovsky A."/>
            <person name="Liu X."/>
            <person name="Liu J."/>
            <person name="Liu S."/>
            <person name="Lokyitsang T."/>
            <person name="Lokyitsang Y."/>
            <person name="Lubonja R."/>
            <person name="Lui A."/>
            <person name="MacDonald P."/>
            <person name="Magnisalis V."/>
            <person name="Maru K."/>
            <person name="Matthews C."/>
            <person name="McCusker W."/>
            <person name="McDonough S."/>
            <person name="Mehta T."/>
            <person name="Meldrim J."/>
            <person name="Meneus L."/>
            <person name="Mihai O."/>
            <person name="Mihalev A."/>
            <person name="Mihova T."/>
            <person name="Mittelman R."/>
            <person name="Mlenga V."/>
            <person name="Montmayeur A."/>
            <person name="Mulrain L."/>
            <person name="Navidi A."/>
            <person name="Naylor J."/>
            <person name="Negash T."/>
            <person name="Nguyen T."/>
            <person name="Nguyen N."/>
            <person name="Nicol R."/>
            <person name="Norbu C."/>
            <person name="Norbu N."/>
            <person name="Novod N."/>
            <person name="O'Neill B."/>
            <person name="Osman S."/>
            <person name="Markiewicz E."/>
            <person name="Oyono O.L."/>
            <person name="Patti C."/>
            <person name="Phunkhang P."/>
            <person name="Pierre F."/>
            <person name="Priest M."/>
            <person name="Raghuraman S."/>
            <person name="Rege F."/>
            <person name="Reyes R."/>
            <person name="Rise C."/>
            <person name="Rogov P."/>
            <person name="Ross K."/>
            <person name="Ryan E."/>
            <person name="Settipalli S."/>
            <person name="Shea T."/>
            <person name="Sherpa N."/>
            <person name="Shi L."/>
            <person name="Shih D."/>
            <person name="Sparrow T."/>
            <person name="Spaulding J."/>
            <person name="Stalker J."/>
            <person name="Stange-Thomann N."/>
            <person name="Stavropoulos S."/>
            <person name="Stone C."/>
            <person name="Strader C."/>
            <person name="Tesfaye S."/>
            <person name="Thomson T."/>
            <person name="Thoulutsang Y."/>
            <person name="Thoulutsang D."/>
            <person name="Topham K."/>
            <person name="Topping I."/>
            <person name="Tsamla T."/>
            <person name="Vassiliev H."/>
            <person name="Vo A."/>
            <person name="Wangchuk T."/>
            <person name="Wangdi T."/>
            <person name="Weiand M."/>
            <person name="Wilkinson J."/>
            <person name="Wilson A."/>
            <person name="Yadav S."/>
            <person name="Young G."/>
            <person name="Yu Q."/>
            <person name="Zembek L."/>
            <person name="Zhong D."/>
            <person name="Zimmer A."/>
            <person name="Zwirko Z."/>
            <person name="Jaffe D.B."/>
            <person name="Alvarez P."/>
            <person name="Brockman W."/>
            <person name="Butler J."/>
            <person name="Chin C."/>
            <person name="Gnerre S."/>
            <person name="Grabherr M."/>
            <person name="Kleber M."/>
            <person name="Mauceli E."/>
            <person name="MacCallum I."/>
        </authorList>
    </citation>
    <scope>NUCLEOTIDE SEQUENCE [LARGE SCALE GENOMIC DNA]</scope>
    <source>
        <strain evidence="7 8">TSC#14021-0224.01</strain>
    </source>
</reference>
<dbReference type="EMBL" id="CH954177">
    <property type="protein sequence ID" value="EDV57631.2"/>
    <property type="molecule type" value="Genomic_DNA"/>
</dbReference>
<sequence length="1411" mass="157931">MSRVRQLHNHIWNNQNFYQVKSVMDWLLATPQLYSAFSSLGGLEGDTYVVSPNALAILEEINYKLTYEDQTLRTFRRAIGFGQNVKSDLIPLLENAKDDAVLESVIRILVNLTVPVECLFSVDVMYRTDVGRHTIFELNKLLYTSKEAFTEARSTKSVVEYMKHILESDSKLSPHKCDQINNCLLLLRNILHIPETHAQCVMPMMQSTPHGISMQNTILWNLFIQSIDKLLLYLMTCPQRAFWGVTMVQLIALIYKDQHVSTLQKLLSLWFEASLSESSEDNESNTSPPKQGSGDSSPMLTSDPTSDSSDNGSNARSIVGGMREGASATLQDVSRKGQQYQNAMARVPADKTDGSEEASDVTGNDSEQPGSPEQSQPSGESMDDKDYEDQRRSQLHENGELDKNEDKVEKEECLLLAPATEPLNLSQQPADKLNSTTNPTSSPPQGCVGHEPFKAPPPLPVKASTSAPAPMQQFNATHVTAVDLGQKSPHAGQLQLTKGKCCPQKRECPSSQSELSDCGYGTQVENQESISTSSNDDDGPQGKPQHQKPPCNTKPRNKQRAVMSPMDKKELRRKKLVKRSKSSLINMKGLVQHTPTDDDISNLLKEFTVDFLLKGYSYLVEELHIQLLSNAKVPIDTSHFFWLVTYFLKFAAQLELDMEHIDTILTYDVLSYLTYEGVSLCEQLELNVRQEGSDLKPYLRRMHLVVTAIREFLQAIETYNKVTHLNEDDKAHLKELQLQISEMSDLRCLFVLLLRRFNPSIHSKQYLQDLVVTNHILLLILDSSVKLGGGQSIRLSEHIAQFATLEVMHYYGILLEDFSNNGEFVNDCIFTMMHHIGGDLGQIGVLFQPIILKTYSRIWEADYELCDDWSDLIEYVIHKFMNTPPKSPLTNPTTSLTEMTKEHNQEHTVCTWSQEEMDTLYWYYVQSKKNNDVVGKIVQLFSNNGNKLKTRISIIQQLLQQDIITLLEYDDLMKFEDAEYQRTLLATPTSGTTESGIEIKEGAYGKPSDDVQILVDLIIKENKAHHLLWLQRILIECCFVKLTLRNGFKSPESFKHIMEPVAYHCICKQKSIPVVQWNNEQSTTILYQPFVLLLHKLGIQLPADAGSIFARIPDYWTPETMYGLAKKLGPLDKLNLKFDANELEDGTPTTPLRYRHTGPRNSLSSVSSSVDVDLGESEELALIPEVDADVEKAHALASLPSPSEIFAVPKTKHCNSIIRYTPDPTPPVPNWLQLVMRSKCNQRAGPAADLSDCVGSSATTVDDEGLGKSISTPTSQETRTSMSTANVTTTLSLTMLNTFMGSQNENSSSSGCGGTVSSLSMVALMSTGVTGGGGGSSGLDMDADAFEGNGSHFPRANNLDQEYSAMVASVYEREKELNSDNVSLASDLTRMYVSDEEDRLERTEFRLPHYH</sequence>
<evidence type="ECO:0000256" key="2">
    <source>
        <dbReference type="ARBA" id="ARBA00008174"/>
    </source>
</evidence>
<dbReference type="GO" id="GO:0003677">
    <property type="term" value="F:DNA binding"/>
    <property type="evidence" value="ECO:0007669"/>
    <property type="project" value="TreeGrafter"/>
</dbReference>
<dbReference type="GO" id="GO:0000076">
    <property type="term" value="P:DNA replication checkpoint signaling"/>
    <property type="evidence" value="ECO:0007669"/>
    <property type="project" value="TreeGrafter"/>
</dbReference>
<evidence type="ECO:0000313" key="7">
    <source>
        <dbReference type="EMBL" id="EDV57631.2"/>
    </source>
</evidence>
<gene>
    <name evidence="7" type="primary">Dere\GG24435</name>
    <name evidence="7" type="synonym">dere_GLEANR_9162</name>
    <name evidence="7" type="synonym">GG24435</name>
    <name evidence="7" type="ORF">Dere_GG24435</name>
</gene>
<feature type="region of interest" description="Disordered" evidence="4">
    <location>
        <begin position="1147"/>
        <end position="1169"/>
    </location>
</feature>
<evidence type="ECO:0008006" key="9">
    <source>
        <dbReference type="Google" id="ProtNLM"/>
    </source>
</evidence>
<proteinExistence type="inferred from homology"/>
<dbReference type="GO" id="GO:0043111">
    <property type="term" value="P:replication fork arrest"/>
    <property type="evidence" value="ECO:0007669"/>
    <property type="project" value="TreeGrafter"/>
</dbReference>
<keyword evidence="8" id="KW-1185">Reference proteome</keyword>
<feature type="region of interest" description="Disordered" evidence="4">
    <location>
        <begin position="1247"/>
        <end position="1284"/>
    </location>
</feature>
<dbReference type="InterPro" id="IPR007725">
    <property type="entry name" value="TIMELESS_C"/>
</dbReference>
<evidence type="ECO:0000256" key="1">
    <source>
        <dbReference type="ARBA" id="ARBA00004123"/>
    </source>
</evidence>
<dbReference type="eggNOG" id="KOG1974">
    <property type="taxonomic scope" value="Eukaryota"/>
</dbReference>
<feature type="compositionally biased region" description="Polar residues" evidence="4">
    <location>
        <begin position="523"/>
        <end position="534"/>
    </location>
</feature>
<feature type="region of interest" description="Disordered" evidence="4">
    <location>
        <begin position="331"/>
        <end position="467"/>
    </location>
</feature>
<dbReference type="PANTHER" id="PTHR22940:SF5">
    <property type="entry name" value="PROTEIN TIMELESS"/>
    <property type="match status" value="1"/>
</dbReference>
<dbReference type="GO" id="GO:0031298">
    <property type="term" value="C:replication fork protection complex"/>
    <property type="evidence" value="ECO:0007669"/>
    <property type="project" value="TreeGrafter"/>
</dbReference>
<comment type="similarity">
    <text evidence="2">Belongs to the timeless family.</text>
</comment>
<dbReference type="Pfam" id="PF04821">
    <property type="entry name" value="TIMELESS"/>
    <property type="match status" value="1"/>
</dbReference>
<organism evidence="7 8">
    <name type="scientific">Drosophila erecta</name>
    <name type="common">Fruit fly</name>
    <dbReference type="NCBI Taxonomy" id="7220"/>
    <lineage>
        <taxon>Eukaryota</taxon>
        <taxon>Metazoa</taxon>
        <taxon>Ecdysozoa</taxon>
        <taxon>Arthropoda</taxon>
        <taxon>Hexapoda</taxon>
        <taxon>Insecta</taxon>
        <taxon>Pterygota</taxon>
        <taxon>Neoptera</taxon>
        <taxon>Endopterygota</taxon>
        <taxon>Diptera</taxon>
        <taxon>Brachycera</taxon>
        <taxon>Muscomorpha</taxon>
        <taxon>Ephydroidea</taxon>
        <taxon>Drosophilidae</taxon>
        <taxon>Drosophila</taxon>
        <taxon>Sophophora</taxon>
    </lineage>
</organism>
<protein>
    <recommendedName>
        <fullName evidence="9">Tim</fullName>
    </recommendedName>
</protein>
<dbReference type="OrthoDB" id="6429365at2759"/>
<accession>B3N332</accession>
<keyword evidence="3" id="KW-0539">Nucleus</keyword>
<reference evidence="7 8" key="2">
    <citation type="journal article" date="2008" name="Bioinformatics">
        <title>Assembly reconciliation.</title>
        <authorList>
            <person name="Zimin A.V."/>
            <person name="Smith D.R."/>
            <person name="Sutton G."/>
            <person name="Yorke J.A."/>
        </authorList>
    </citation>
    <scope>NUCLEOTIDE SEQUENCE [LARGE SCALE GENOMIC DNA]</scope>
    <source>
        <strain evidence="7 8">TSC#14021-0224.01</strain>
    </source>
</reference>
<dbReference type="GO" id="GO:0048511">
    <property type="term" value="P:rhythmic process"/>
    <property type="evidence" value="ECO:0007669"/>
    <property type="project" value="UniProtKB-KW"/>
</dbReference>
<evidence type="ECO:0000256" key="4">
    <source>
        <dbReference type="SAM" id="MobiDB-lite"/>
    </source>
</evidence>
<feature type="compositionally biased region" description="Low complexity" evidence="4">
    <location>
        <begin position="541"/>
        <end position="550"/>
    </location>
</feature>
<dbReference type="PANTHER" id="PTHR22940">
    <property type="entry name" value="TIMEOUT/TIMELESS-2"/>
    <property type="match status" value="1"/>
</dbReference>
<evidence type="ECO:0000256" key="3">
    <source>
        <dbReference type="ARBA" id="ARBA00023242"/>
    </source>
</evidence>
<dbReference type="Proteomes" id="UP000008711">
    <property type="component" value="Unassembled WGS sequence"/>
</dbReference>
<comment type="subcellular location">
    <subcellularLocation>
        <location evidence="1">Nucleus</location>
    </subcellularLocation>
</comment>
<evidence type="ECO:0000313" key="8">
    <source>
        <dbReference type="Proteomes" id="UP000008711"/>
    </source>
</evidence>
<dbReference type="HOGENOM" id="CLU_007646_0_0_1"/>
<feature type="compositionally biased region" description="Polar residues" evidence="4">
    <location>
        <begin position="1269"/>
        <end position="1284"/>
    </location>
</feature>
<feature type="compositionally biased region" description="Basic and acidic residues" evidence="4">
    <location>
        <begin position="382"/>
        <end position="413"/>
    </location>
</feature>
<dbReference type="GO" id="GO:0009649">
    <property type="term" value="P:entrainment of circadian clock"/>
    <property type="evidence" value="ECO:0007669"/>
    <property type="project" value="TreeGrafter"/>
</dbReference>
<feature type="compositionally biased region" description="Polar residues" evidence="4">
    <location>
        <begin position="361"/>
        <end position="379"/>
    </location>
</feature>
<feature type="domain" description="Timeless C-terminal" evidence="6">
    <location>
        <begin position="1015"/>
        <end position="1122"/>
    </location>
</feature>
<dbReference type="InterPro" id="IPR006906">
    <property type="entry name" value="Timeless_N"/>
</dbReference>
<feature type="compositionally biased region" description="Polar residues" evidence="4">
    <location>
        <begin position="288"/>
        <end position="316"/>
    </location>
</feature>
<feature type="domain" description="Timeless N-terminal" evidence="5">
    <location>
        <begin position="47"/>
        <end position="311"/>
    </location>
</feature>
<evidence type="ECO:0000259" key="6">
    <source>
        <dbReference type="Pfam" id="PF05029"/>
    </source>
</evidence>
<feature type="region of interest" description="Disordered" evidence="4">
    <location>
        <begin position="495"/>
        <end position="579"/>
    </location>
</feature>
<name>B3N332_DROER</name>
<dbReference type="SMR" id="B3N332"/>
<feature type="compositionally biased region" description="Polar residues" evidence="4">
    <location>
        <begin position="331"/>
        <end position="342"/>
    </location>
</feature>
<dbReference type="GO" id="GO:0006281">
    <property type="term" value="P:DNA repair"/>
    <property type="evidence" value="ECO:0007669"/>
    <property type="project" value="TreeGrafter"/>
</dbReference>
<dbReference type="Pfam" id="PF05029">
    <property type="entry name" value="TIMELESS_C"/>
    <property type="match status" value="1"/>
</dbReference>
<evidence type="ECO:0000259" key="5">
    <source>
        <dbReference type="Pfam" id="PF04821"/>
    </source>
</evidence>